<gene>
    <name evidence="3" type="ORF">FALBO_2299</name>
</gene>
<feature type="domain" description="Heterokaryon incompatibility" evidence="2">
    <location>
        <begin position="51"/>
        <end position="247"/>
    </location>
</feature>
<dbReference type="EMBL" id="JAADYS010000292">
    <property type="protein sequence ID" value="KAF4470803.1"/>
    <property type="molecule type" value="Genomic_DNA"/>
</dbReference>
<sequence length="493" mass="56379">MARSTPPSLNYQPLSDANNDIRILIIEPSNYLDDRISCRLEHVPLAASSDYVALSYCWGRPTWSVPVTINGTTTYITPSLADSLSVLRQRGFTRVWADAICINQADMEERSRQVLRMAAIYRSATDVLARPGDANGEDVNTLLRLIPDVKKLLKFGVNYDPLRFQDTPDGRALRDRTLRRIIRQVRHMRDKRPTEDLKKKTDKQKAQEKRTQKAWSHIRSNLQDKRWEALARLLRCEYWSRVWIIQELAMANHLQVVWGFHPFSFGDIALLVIAFDMLLRAKLVGNVLPTKACSHVKSLMEFQNLQRRLTAVPLIRALWMSSFAKATDPRDKVYSLTGLTYDGTIIFPTPSYGRGLDDIKREATLRIIQINDSLDHLVFRSVPPGSWVIDWFDARTWSDSRAVAYLTGQAKFRAQYVAITTWSASGSSRPRVSLKDDRLEIKGAIIDTIRDCSATYSERGSTATAKTSMRPCKKKDTTKQIDQCFHLVKREND</sequence>
<dbReference type="Proteomes" id="UP000554235">
    <property type="component" value="Unassembled WGS sequence"/>
</dbReference>
<evidence type="ECO:0000256" key="1">
    <source>
        <dbReference type="SAM" id="MobiDB-lite"/>
    </source>
</evidence>
<protein>
    <submittedName>
        <fullName evidence="3">Heterokaryon incompatibility</fullName>
    </submittedName>
</protein>
<accession>A0A8H4LNG1</accession>
<dbReference type="PANTHER" id="PTHR24148:SF64">
    <property type="entry name" value="HETEROKARYON INCOMPATIBILITY DOMAIN-CONTAINING PROTEIN"/>
    <property type="match status" value="1"/>
</dbReference>
<dbReference type="InterPro" id="IPR052895">
    <property type="entry name" value="HetReg/Transcr_Mod"/>
</dbReference>
<dbReference type="Pfam" id="PF06985">
    <property type="entry name" value="HET"/>
    <property type="match status" value="1"/>
</dbReference>
<dbReference type="PANTHER" id="PTHR24148">
    <property type="entry name" value="ANKYRIN REPEAT DOMAIN-CONTAINING PROTEIN 39 HOMOLOG-RELATED"/>
    <property type="match status" value="1"/>
</dbReference>
<dbReference type="OrthoDB" id="5571888at2759"/>
<name>A0A8H4LNG1_9HYPO</name>
<comment type="caution">
    <text evidence="3">The sequence shown here is derived from an EMBL/GenBank/DDBJ whole genome shotgun (WGS) entry which is preliminary data.</text>
</comment>
<proteinExistence type="predicted"/>
<keyword evidence="4" id="KW-1185">Reference proteome</keyword>
<reference evidence="3 4" key="1">
    <citation type="submission" date="2020-01" db="EMBL/GenBank/DDBJ databases">
        <title>Identification and distribution of gene clusters putatively required for synthesis of sphingolipid metabolism inhibitors in phylogenetically diverse species of the filamentous fungus Fusarium.</title>
        <authorList>
            <person name="Kim H.-S."/>
            <person name="Busman M."/>
            <person name="Brown D.W."/>
            <person name="Divon H."/>
            <person name="Uhlig S."/>
            <person name="Proctor R.H."/>
        </authorList>
    </citation>
    <scope>NUCLEOTIDE SEQUENCE [LARGE SCALE GENOMIC DNA]</scope>
    <source>
        <strain evidence="3 4">NRRL 20459</strain>
    </source>
</reference>
<feature type="compositionally biased region" description="Basic and acidic residues" evidence="1">
    <location>
        <begin position="191"/>
        <end position="211"/>
    </location>
</feature>
<evidence type="ECO:0000259" key="2">
    <source>
        <dbReference type="Pfam" id="PF06985"/>
    </source>
</evidence>
<feature type="region of interest" description="Disordered" evidence="1">
    <location>
        <begin position="189"/>
        <end position="212"/>
    </location>
</feature>
<evidence type="ECO:0000313" key="3">
    <source>
        <dbReference type="EMBL" id="KAF4470803.1"/>
    </source>
</evidence>
<dbReference type="InterPro" id="IPR010730">
    <property type="entry name" value="HET"/>
</dbReference>
<evidence type="ECO:0000313" key="4">
    <source>
        <dbReference type="Proteomes" id="UP000554235"/>
    </source>
</evidence>
<dbReference type="AlphaFoldDB" id="A0A8H4LNG1"/>
<organism evidence="3 4">
    <name type="scientific">Fusarium albosuccineum</name>
    <dbReference type="NCBI Taxonomy" id="1237068"/>
    <lineage>
        <taxon>Eukaryota</taxon>
        <taxon>Fungi</taxon>
        <taxon>Dikarya</taxon>
        <taxon>Ascomycota</taxon>
        <taxon>Pezizomycotina</taxon>
        <taxon>Sordariomycetes</taxon>
        <taxon>Hypocreomycetidae</taxon>
        <taxon>Hypocreales</taxon>
        <taxon>Nectriaceae</taxon>
        <taxon>Fusarium</taxon>
        <taxon>Fusarium decemcellulare species complex</taxon>
    </lineage>
</organism>